<reference evidence="3" key="1">
    <citation type="submission" date="2015-04" db="EMBL/GenBank/DDBJ databases">
        <title>Genome sequence of Mycobacterium arupense GUC1.</title>
        <authorList>
            <person name="Greninger A.L."/>
            <person name="Cunningham G."/>
            <person name="Chiu C.Y."/>
            <person name="Miller S."/>
        </authorList>
    </citation>
    <scope>NUCLEOTIDE SEQUENCE [LARGE SCALE GENOMIC DNA]</scope>
    <source>
        <strain evidence="3">GUC1</strain>
    </source>
</reference>
<comment type="caution">
    <text evidence="2">The sequence shown here is derived from an EMBL/GenBank/DDBJ whole genome shotgun (WGS) entry which is preliminary data.</text>
</comment>
<keyword evidence="1" id="KW-0472">Membrane</keyword>
<dbReference type="AlphaFoldDB" id="A0A0F5MVE9"/>
<evidence type="ECO:0000313" key="3">
    <source>
        <dbReference type="Proteomes" id="UP000034416"/>
    </source>
</evidence>
<keyword evidence="1" id="KW-0812">Transmembrane</keyword>
<keyword evidence="1" id="KW-1133">Transmembrane helix</keyword>
<dbReference type="Proteomes" id="UP000034416">
    <property type="component" value="Unassembled WGS sequence"/>
</dbReference>
<feature type="transmembrane region" description="Helical" evidence="1">
    <location>
        <begin position="24"/>
        <end position="48"/>
    </location>
</feature>
<sequence length="60" mass="6201">MMEADFLFHVQVLVSNLPQMAPQLLSVGLGLAIANLGWAAGLAGLAGLAQPETREPSVAD</sequence>
<dbReference type="EMBL" id="LASW01000057">
    <property type="protein sequence ID" value="KKB98773.1"/>
    <property type="molecule type" value="Genomic_DNA"/>
</dbReference>
<name>A0A0F5MVE9_9MYCO</name>
<organism evidence="2 3">
    <name type="scientific">Mycolicibacter arupensis</name>
    <dbReference type="NCBI Taxonomy" id="342002"/>
    <lineage>
        <taxon>Bacteria</taxon>
        <taxon>Bacillati</taxon>
        <taxon>Actinomycetota</taxon>
        <taxon>Actinomycetes</taxon>
        <taxon>Mycobacteriales</taxon>
        <taxon>Mycobacteriaceae</taxon>
        <taxon>Mycolicibacter</taxon>
    </lineage>
</organism>
<protein>
    <submittedName>
        <fullName evidence="2">Uncharacterized protein</fullName>
    </submittedName>
</protein>
<evidence type="ECO:0000313" key="2">
    <source>
        <dbReference type="EMBL" id="KKB98773.1"/>
    </source>
</evidence>
<accession>A0A0F5MVE9</accession>
<evidence type="ECO:0000256" key="1">
    <source>
        <dbReference type="SAM" id="Phobius"/>
    </source>
</evidence>
<dbReference type="RefSeq" id="WP_046189990.1">
    <property type="nucleotide sequence ID" value="NZ_JACKUJ010000039.1"/>
</dbReference>
<dbReference type="PATRIC" id="fig|342002.3.peg.2998"/>
<gene>
    <name evidence="2" type="ORF">WR43_12875</name>
</gene>
<proteinExistence type="predicted"/>